<evidence type="ECO:0000313" key="1">
    <source>
        <dbReference type="Proteomes" id="UP000095283"/>
    </source>
</evidence>
<proteinExistence type="predicted"/>
<evidence type="ECO:0000313" key="2">
    <source>
        <dbReference type="WBParaSite" id="Hba_09292"/>
    </source>
</evidence>
<keyword evidence="1" id="KW-1185">Reference proteome</keyword>
<protein>
    <submittedName>
        <fullName evidence="2">Ovule protein</fullName>
    </submittedName>
</protein>
<dbReference type="AlphaFoldDB" id="A0A1I7WVY1"/>
<reference evidence="2" key="1">
    <citation type="submission" date="2016-11" db="UniProtKB">
        <authorList>
            <consortium name="WormBaseParasite"/>
        </authorList>
    </citation>
    <scope>IDENTIFICATION</scope>
</reference>
<sequence>MNGTVGSKPTDDDRMISACKRPLRVPQFKEAKDKVFWISFPPSKSEAENAYSQEFFCIVGVRDIVFYASDDCHPLNYHVPFDV</sequence>
<organism evidence="1 2">
    <name type="scientific">Heterorhabditis bacteriophora</name>
    <name type="common">Entomopathogenic nematode worm</name>
    <dbReference type="NCBI Taxonomy" id="37862"/>
    <lineage>
        <taxon>Eukaryota</taxon>
        <taxon>Metazoa</taxon>
        <taxon>Ecdysozoa</taxon>
        <taxon>Nematoda</taxon>
        <taxon>Chromadorea</taxon>
        <taxon>Rhabditida</taxon>
        <taxon>Rhabditina</taxon>
        <taxon>Rhabditomorpha</taxon>
        <taxon>Strongyloidea</taxon>
        <taxon>Heterorhabditidae</taxon>
        <taxon>Heterorhabditis</taxon>
    </lineage>
</organism>
<dbReference type="Proteomes" id="UP000095283">
    <property type="component" value="Unplaced"/>
</dbReference>
<dbReference type="WBParaSite" id="Hba_09292">
    <property type="protein sequence ID" value="Hba_09292"/>
    <property type="gene ID" value="Hba_09292"/>
</dbReference>
<name>A0A1I7WVY1_HETBA</name>
<accession>A0A1I7WVY1</accession>